<keyword evidence="1" id="KW-0472">Membrane</keyword>
<proteinExistence type="predicted"/>
<dbReference type="RefSeq" id="WP_089871888.1">
    <property type="nucleotide sequence ID" value="NZ_FOTC01000007.1"/>
</dbReference>
<keyword evidence="1" id="KW-0812">Transmembrane</keyword>
<dbReference type="EMBL" id="FOTC01000007">
    <property type="protein sequence ID" value="SFL50982.1"/>
    <property type="molecule type" value="Genomic_DNA"/>
</dbReference>
<feature type="transmembrane region" description="Helical" evidence="1">
    <location>
        <begin position="32"/>
        <end position="53"/>
    </location>
</feature>
<organism evidence="2 3">
    <name type="scientific">Halogranum rubrum</name>
    <dbReference type="NCBI Taxonomy" id="553466"/>
    <lineage>
        <taxon>Archaea</taxon>
        <taxon>Methanobacteriati</taxon>
        <taxon>Methanobacteriota</taxon>
        <taxon>Stenosarchaea group</taxon>
        <taxon>Halobacteria</taxon>
        <taxon>Halobacteriales</taxon>
        <taxon>Haloferacaceae</taxon>
    </lineage>
</organism>
<gene>
    <name evidence="2" type="ORF">SAMN04487950_4065</name>
</gene>
<dbReference type="AlphaFoldDB" id="A0A1I4I9C8"/>
<evidence type="ECO:0000313" key="2">
    <source>
        <dbReference type="EMBL" id="SFL50982.1"/>
    </source>
</evidence>
<feature type="transmembrane region" description="Helical" evidence="1">
    <location>
        <begin position="7"/>
        <end position="26"/>
    </location>
</feature>
<accession>A0A1I4I9C8</accession>
<keyword evidence="1" id="KW-1133">Transmembrane helix</keyword>
<evidence type="ECO:0000313" key="3">
    <source>
        <dbReference type="Proteomes" id="UP000199607"/>
    </source>
</evidence>
<evidence type="ECO:0000256" key="1">
    <source>
        <dbReference type="SAM" id="Phobius"/>
    </source>
</evidence>
<protein>
    <submittedName>
        <fullName evidence="2">Uncharacterized protein</fullName>
    </submittedName>
</protein>
<keyword evidence="3" id="KW-1185">Reference proteome</keyword>
<dbReference type="Proteomes" id="UP000199607">
    <property type="component" value="Unassembled WGS sequence"/>
</dbReference>
<reference evidence="3" key="1">
    <citation type="submission" date="2016-10" db="EMBL/GenBank/DDBJ databases">
        <authorList>
            <person name="Varghese N."/>
            <person name="Submissions S."/>
        </authorList>
    </citation>
    <scope>NUCLEOTIDE SEQUENCE [LARGE SCALE GENOMIC DNA]</scope>
    <source>
        <strain evidence="3">CGMCC 1.7738</strain>
    </source>
</reference>
<name>A0A1I4I9C8_9EURY</name>
<sequence length="77" mass="8239">MDTLETASFGTVLGFVLVAAGELLTLATVSTFGVALAGLCLLVSLFVTTWRLVRATGRHVGTRDHFVNIDGVLHPRR</sequence>